<proteinExistence type="predicted"/>
<feature type="region of interest" description="Disordered" evidence="1">
    <location>
        <begin position="66"/>
        <end position="87"/>
    </location>
</feature>
<evidence type="ECO:0000313" key="3">
    <source>
        <dbReference type="Proteomes" id="UP000245910"/>
    </source>
</evidence>
<dbReference type="Proteomes" id="UP000245910">
    <property type="component" value="Chromosome IIII"/>
</dbReference>
<evidence type="ECO:0000256" key="1">
    <source>
        <dbReference type="SAM" id="MobiDB-lite"/>
    </source>
</evidence>
<keyword evidence="3" id="KW-1185">Reference proteome</keyword>
<sequence length="122" mass="13249">MSVIQTSFVTQPTASSLNVPYTQVIDPVTTISTITHTAIDPDDIGLNQVNPLIPIRPIEVHVPPPVEIPPRIPNNPPSHKKSKEEPEIDIEIPENDNGSAANMSFPIFGIIFLAFASVFNSV</sequence>
<evidence type="ECO:0000313" key="2">
    <source>
        <dbReference type="EMBL" id="CEI41778.1"/>
    </source>
</evidence>
<dbReference type="EMBL" id="LN649232">
    <property type="protein sequence ID" value="CEI41778.1"/>
    <property type="molecule type" value="Genomic_DNA"/>
</dbReference>
<accession>A0A2L2TKT6</accession>
<name>A0A2L2TKT6_9HYPO</name>
<feature type="compositionally biased region" description="Pro residues" evidence="1">
    <location>
        <begin position="66"/>
        <end position="76"/>
    </location>
</feature>
<dbReference type="AlphaFoldDB" id="A0A2L2TKT6"/>
<reference evidence="3" key="1">
    <citation type="submission" date="2014-10" db="EMBL/GenBank/DDBJ databases">
        <authorList>
            <person name="King R."/>
        </authorList>
    </citation>
    <scope>NUCLEOTIDE SEQUENCE [LARGE SCALE GENOMIC DNA]</scope>
    <source>
        <strain evidence="3">A3/5</strain>
    </source>
</reference>
<organism evidence="2 3">
    <name type="scientific">Fusarium venenatum</name>
    <dbReference type="NCBI Taxonomy" id="56646"/>
    <lineage>
        <taxon>Eukaryota</taxon>
        <taxon>Fungi</taxon>
        <taxon>Dikarya</taxon>
        <taxon>Ascomycota</taxon>
        <taxon>Pezizomycotina</taxon>
        <taxon>Sordariomycetes</taxon>
        <taxon>Hypocreomycetidae</taxon>
        <taxon>Hypocreales</taxon>
        <taxon>Nectriaceae</taxon>
        <taxon>Fusarium</taxon>
    </lineage>
</organism>
<protein>
    <submittedName>
        <fullName evidence="2">Uncharacterized protein</fullName>
    </submittedName>
</protein>